<sequence length="78" mass="8429">MGTGLRNRGAKGSHTALTELGVKMRGSPVDLAGEALQKHHQRCLPLTLASCSGSLTSPRSMERLPKHLRGRQQQINSL</sequence>
<accession>A0A3M0JDJ9</accession>
<proteinExistence type="predicted"/>
<name>A0A3M0JDJ9_HIRRU</name>
<feature type="region of interest" description="Disordered" evidence="1">
    <location>
        <begin position="54"/>
        <end position="78"/>
    </location>
</feature>
<keyword evidence="3" id="KW-1185">Reference proteome</keyword>
<gene>
    <name evidence="2" type="ORF">DUI87_24601</name>
</gene>
<comment type="caution">
    <text evidence="2">The sequence shown here is derived from an EMBL/GenBank/DDBJ whole genome shotgun (WGS) entry which is preliminary data.</text>
</comment>
<dbReference type="Proteomes" id="UP000269221">
    <property type="component" value="Unassembled WGS sequence"/>
</dbReference>
<organism evidence="2 3">
    <name type="scientific">Hirundo rustica rustica</name>
    <dbReference type="NCBI Taxonomy" id="333673"/>
    <lineage>
        <taxon>Eukaryota</taxon>
        <taxon>Metazoa</taxon>
        <taxon>Chordata</taxon>
        <taxon>Craniata</taxon>
        <taxon>Vertebrata</taxon>
        <taxon>Euteleostomi</taxon>
        <taxon>Archelosauria</taxon>
        <taxon>Archosauria</taxon>
        <taxon>Dinosauria</taxon>
        <taxon>Saurischia</taxon>
        <taxon>Theropoda</taxon>
        <taxon>Coelurosauria</taxon>
        <taxon>Aves</taxon>
        <taxon>Neognathae</taxon>
        <taxon>Neoaves</taxon>
        <taxon>Telluraves</taxon>
        <taxon>Australaves</taxon>
        <taxon>Passeriformes</taxon>
        <taxon>Sylvioidea</taxon>
        <taxon>Hirundinidae</taxon>
        <taxon>Hirundo</taxon>
    </lineage>
</organism>
<evidence type="ECO:0000256" key="1">
    <source>
        <dbReference type="SAM" id="MobiDB-lite"/>
    </source>
</evidence>
<evidence type="ECO:0000313" key="2">
    <source>
        <dbReference type="EMBL" id="RMB99055.1"/>
    </source>
</evidence>
<dbReference type="AlphaFoldDB" id="A0A3M0JDJ9"/>
<dbReference type="EMBL" id="QRBI01000151">
    <property type="protein sequence ID" value="RMB99055.1"/>
    <property type="molecule type" value="Genomic_DNA"/>
</dbReference>
<reference evidence="2 3" key="1">
    <citation type="submission" date="2018-07" db="EMBL/GenBank/DDBJ databases">
        <title>A high quality draft genome assembly of the barn swallow (H. rustica rustica).</title>
        <authorList>
            <person name="Formenti G."/>
            <person name="Chiara M."/>
            <person name="Poveda L."/>
            <person name="Francoijs K.-J."/>
            <person name="Bonisoli-Alquati A."/>
            <person name="Canova L."/>
            <person name="Gianfranceschi L."/>
            <person name="Horner D.S."/>
            <person name="Saino N."/>
        </authorList>
    </citation>
    <scope>NUCLEOTIDE SEQUENCE [LARGE SCALE GENOMIC DNA]</scope>
    <source>
        <strain evidence="2">Chelidonia</strain>
        <tissue evidence="2">Blood</tissue>
    </source>
</reference>
<evidence type="ECO:0000313" key="3">
    <source>
        <dbReference type="Proteomes" id="UP000269221"/>
    </source>
</evidence>
<protein>
    <submittedName>
        <fullName evidence="2">Uncharacterized protein</fullName>
    </submittedName>
</protein>